<feature type="signal peptide" evidence="4">
    <location>
        <begin position="1"/>
        <end position="22"/>
    </location>
</feature>
<sequence length="414" mass="43801">MLGRSLRVQALLLAVATAALQSQKRWTNGDTATGTTDPNVTNDCTYWANNIASDDTCDAVAAYFDITTDQLIKWNPELLPDYCVLITGWSYCVSGPDVNINTVVSTATPTTTTVPGTLTYNGTAAPTQSGLSSSCTEYYLVQNGDSCYTIQDKSISSGCGNLQPGYFVCVAAGGSASTPSSATATTTTTTSSTTGPSASAFPTQPGVSSNCDEWFYVVNGTSCQDILDKYSLSISQFYSWNPAVGPTCTNLWLETYVCVGTSASATITPTKSTLTTSATPTASSTSDVPSPHQSGIASDCVQYYMAQSGDSCWSIVNQKFTWLTQDQFVKWNPALGTSCALLADEYYCVAVKTAQPMPGTISTCAKWHLAVSGDGCWAIEQEYGITAAQFNLWNPQVGSDCAGLWLGYYVCVGA</sequence>
<dbReference type="InterPro" id="IPR052210">
    <property type="entry name" value="LysM1-like"/>
</dbReference>
<dbReference type="VEuPathDB" id="FungiDB:ATEG_08589"/>
<dbReference type="Pfam" id="PF01476">
    <property type="entry name" value="LysM"/>
    <property type="match status" value="2"/>
</dbReference>
<keyword evidence="2" id="KW-0843">Virulence</keyword>
<evidence type="ECO:0000256" key="1">
    <source>
        <dbReference type="ARBA" id="ARBA00022669"/>
    </source>
</evidence>
<evidence type="ECO:0000256" key="4">
    <source>
        <dbReference type="SAM" id="SignalP"/>
    </source>
</evidence>
<dbReference type="OMA" id="CTKYHLV"/>
<dbReference type="SMART" id="SM00257">
    <property type="entry name" value="LysM"/>
    <property type="match status" value="4"/>
</dbReference>
<evidence type="ECO:0000259" key="5">
    <source>
        <dbReference type="PROSITE" id="PS51782"/>
    </source>
</evidence>
<evidence type="ECO:0000313" key="6">
    <source>
        <dbReference type="EMBL" id="EAU30721.1"/>
    </source>
</evidence>
<dbReference type="Gene3D" id="3.10.350.10">
    <property type="entry name" value="LysM domain"/>
    <property type="match status" value="4"/>
</dbReference>
<feature type="domain" description="LysM" evidence="5">
    <location>
        <begin position="302"/>
        <end position="349"/>
    </location>
</feature>
<dbReference type="CDD" id="cd00118">
    <property type="entry name" value="LysM"/>
    <property type="match status" value="3"/>
</dbReference>
<evidence type="ECO:0000256" key="3">
    <source>
        <dbReference type="SAM" id="MobiDB-lite"/>
    </source>
</evidence>
<feature type="chain" id="PRO_5004170102" description="LysM domain-containing protein" evidence="4">
    <location>
        <begin position="23"/>
        <end position="414"/>
    </location>
</feature>
<protein>
    <recommendedName>
        <fullName evidence="5">LysM domain-containing protein</fullName>
    </recommendedName>
</protein>
<feature type="region of interest" description="Disordered" evidence="3">
    <location>
        <begin position="177"/>
        <end position="204"/>
    </location>
</feature>
<dbReference type="RefSeq" id="XP_001217175.1">
    <property type="nucleotide sequence ID" value="XM_001217174.1"/>
</dbReference>
<feature type="domain" description="LysM" evidence="5">
    <location>
        <begin position="47"/>
        <end position="93"/>
    </location>
</feature>
<evidence type="ECO:0000256" key="2">
    <source>
        <dbReference type="ARBA" id="ARBA00023026"/>
    </source>
</evidence>
<dbReference type="EMBL" id="CH476606">
    <property type="protein sequence ID" value="EAU30721.1"/>
    <property type="molecule type" value="Genomic_DNA"/>
</dbReference>
<gene>
    <name evidence="6" type="ORF">ATEG_08589</name>
</gene>
<dbReference type="InterPro" id="IPR036779">
    <property type="entry name" value="LysM_dom_sf"/>
</dbReference>
<dbReference type="PANTHER" id="PTHR34997">
    <property type="entry name" value="AM15"/>
    <property type="match status" value="1"/>
</dbReference>
<dbReference type="STRING" id="341663.Q0CCJ5"/>
<dbReference type="GO" id="GO:0008061">
    <property type="term" value="F:chitin binding"/>
    <property type="evidence" value="ECO:0007669"/>
    <property type="project" value="UniProtKB-KW"/>
</dbReference>
<dbReference type="GeneID" id="4323543"/>
<dbReference type="eggNOG" id="KOG2806">
    <property type="taxonomic scope" value="Eukaryota"/>
</dbReference>
<dbReference type="AlphaFoldDB" id="Q0CCJ5"/>
<organism evidence="6 7">
    <name type="scientific">Aspergillus terreus (strain NIH 2624 / FGSC A1156)</name>
    <dbReference type="NCBI Taxonomy" id="341663"/>
    <lineage>
        <taxon>Eukaryota</taxon>
        <taxon>Fungi</taxon>
        <taxon>Dikarya</taxon>
        <taxon>Ascomycota</taxon>
        <taxon>Pezizomycotina</taxon>
        <taxon>Eurotiomycetes</taxon>
        <taxon>Eurotiomycetidae</taxon>
        <taxon>Eurotiales</taxon>
        <taxon>Aspergillaceae</taxon>
        <taxon>Aspergillus</taxon>
        <taxon>Aspergillus subgen. Circumdati</taxon>
    </lineage>
</organism>
<accession>Q0CCJ5</accession>
<keyword evidence="1" id="KW-0147">Chitin-binding</keyword>
<dbReference type="SUPFAM" id="SSF54106">
    <property type="entry name" value="LysM domain"/>
    <property type="match status" value="3"/>
</dbReference>
<dbReference type="PROSITE" id="PS51782">
    <property type="entry name" value="LYSM"/>
    <property type="match status" value="4"/>
</dbReference>
<feature type="compositionally biased region" description="Low complexity" evidence="3">
    <location>
        <begin position="177"/>
        <end position="203"/>
    </location>
</feature>
<dbReference type="PANTHER" id="PTHR34997:SF1">
    <property type="entry name" value="PEPTIDOGLYCAN-BINDING LYSIN DOMAIN"/>
    <property type="match status" value="1"/>
</dbReference>
<keyword evidence="4" id="KW-0732">Signal</keyword>
<name>Q0CCJ5_ASPTN</name>
<reference evidence="7" key="1">
    <citation type="submission" date="2005-09" db="EMBL/GenBank/DDBJ databases">
        <title>Annotation of the Aspergillus terreus NIH2624 genome.</title>
        <authorList>
            <person name="Birren B.W."/>
            <person name="Lander E.S."/>
            <person name="Galagan J.E."/>
            <person name="Nusbaum C."/>
            <person name="Devon K."/>
            <person name="Henn M."/>
            <person name="Ma L.-J."/>
            <person name="Jaffe D.B."/>
            <person name="Butler J."/>
            <person name="Alvarez P."/>
            <person name="Gnerre S."/>
            <person name="Grabherr M."/>
            <person name="Kleber M."/>
            <person name="Mauceli E.W."/>
            <person name="Brockman W."/>
            <person name="Rounsley S."/>
            <person name="Young S.K."/>
            <person name="LaButti K."/>
            <person name="Pushparaj V."/>
            <person name="DeCaprio D."/>
            <person name="Crawford M."/>
            <person name="Koehrsen M."/>
            <person name="Engels R."/>
            <person name="Montgomery P."/>
            <person name="Pearson M."/>
            <person name="Howarth C."/>
            <person name="Larson L."/>
            <person name="Luoma S."/>
            <person name="White J."/>
            <person name="Alvarado L."/>
            <person name="Kodira C.D."/>
            <person name="Zeng Q."/>
            <person name="Oleary S."/>
            <person name="Yandava C."/>
            <person name="Denning D.W."/>
            <person name="Nierman W.C."/>
            <person name="Milne T."/>
            <person name="Madden K."/>
        </authorList>
    </citation>
    <scope>NUCLEOTIDE SEQUENCE [LARGE SCALE GENOMIC DNA]</scope>
    <source>
        <strain evidence="7">NIH 2624 / FGSC A1156</strain>
    </source>
</reference>
<dbReference type="InterPro" id="IPR018392">
    <property type="entry name" value="LysM"/>
</dbReference>
<dbReference type="HOGENOM" id="CLU_010591_8_2_1"/>
<feature type="domain" description="LysM" evidence="5">
    <location>
        <begin position="366"/>
        <end position="412"/>
    </location>
</feature>
<feature type="domain" description="LysM" evidence="5">
    <location>
        <begin position="213"/>
        <end position="259"/>
    </location>
</feature>
<proteinExistence type="predicted"/>
<dbReference type="Proteomes" id="UP000007963">
    <property type="component" value="Unassembled WGS sequence"/>
</dbReference>
<evidence type="ECO:0000313" key="7">
    <source>
        <dbReference type="Proteomes" id="UP000007963"/>
    </source>
</evidence>
<dbReference type="OrthoDB" id="2281372at2759"/>